<dbReference type="Proteomes" id="UP000228751">
    <property type="component" value="Unassembled WGS sequence"/>
</dbReference>
<protein>
    <submittedName>
        <fullName evidence="1">Uncharacterized protein</fullName>
    </submittedName>
</protein>
<evidence type="ECO:0000313" key="2">
    <source>
        <dbReference type="Proteomes" id="UP000228751"/>
    </source>
</evidence>
<evidence type="ECO:0000313" key="1">
    <source>
        <dbReference type="EMBL" id="PHY92844.1"/>
    </source>
</evidence>
<name>A0A2G4R8G6_9PROT</name>
<dbReference type="EMBL" id="PEBQ01000184">
    <property type="protein sequence ID" value="PHY92844.1"/>
    <property type="molecule type" value="Genomic_DNA"/>
</dbReference>
<sequence>MTSFLYNGITIPEHMRHLPIMENGMPLPTFASEAKTILPLNQHTASAILSAMANRRCYICGDKLPDIVSFIGGPDEAMSKLYLSPPVHPECADFIMQACPDISDALAPGNPGFFAVSTTANYEYDAEKGVFLISDAEEVWWSKGQRVPGDVMDILHELTQTLRAI</sequence>
<reference evidence="1 2" key="1">
    <citation type="submission" date="2017-10" db="EMBL/GenBank/DDBJ databases">
        <title>Genomic analysis of the genus Acetobacter.</title>
        <authorList>
            <person name="Kim K.H."/>
            <person name="Chun B.H."/>
            <person name="Son A.R."/>
            <person name="Jeon C.O."/>
        </authorList>
    </citation>
    <scope>NUCLEOTIDE SEQUENCE [LARGE SCALE GENOMIC DNA]</scope>
    <source>
        <strain evidence="1 2">LHT 2458</strain>
    </source>
</reference>
<proteinExistence type="predicted"/>
<gene>
    <name evidence="1" type="ORF">CSR02_14540</name>
</gene>
<organism evidence="1 2">
    <name type="scientific">Acetobacter pomorum</name>
    <dbReference type="NCBI Taxonomy" id="65959"/>
    <lineage>
        <taxon>Bacteria</taxon>
        <taxon>Pseudomonadati</taxon>
        <taxon>Pseudomonadota</taxon>
        <taxon>Alphaproteobacteria</taxon>
        <taxon>Acetobacterales</taxon>
        <taxon>Acetobacteraceae</taxon>
        <taxon>Acetobacter</taxon>
    </lineage>
</organism>
<dbReference type="AlphaFoldDB" id="A0A2G4R8G6"/>
<keyword evidence="2" id="KW-1185">Reference proteome</keyword>
<accession>A0A2G4R8G6</accession>
<comment type="caution">
    <text evidence="1">The sequence shown here is derived from an EMBL/GenBank/DDBJ whole genome shotgun (WGS) entry which is preliminary data.</text>
</comment>